<sequence>MALKGLPPSPASGDSNSPSPELPSDGASTNASPLSASTSLYISQASDEGESAGNHSSRGTPTRFMDATRANAAGKGGCWYAYLVHCIRSPSRLLTPLAPRLPPRPSATAGRVGPSLIHAVPSSPARPLCHPNVLTLNVASTAGAQQDKEKVAAYKADIKEKLSRMGLIRGQPRQPWHAGSLSTSQPPTPGIAGPGPRTTLRRSASAREAAYHRESGYMRGAPYHLPGLPGPASGKQPSSPCRAAACVLVLVPRGRAKLLLNFAYLEREATAPLTRTRRRART</sequence>
<protein>
    <submittedName>
        <fullName evidence="2">Uncharacterized protein</fullName>
    </submittedName>
</protein>
<dbReference type="Proteomes" id="UP001215151">
    <property type="component" value="Unassembled WGS sequence"/>
</dbReference>
<accession>A0AAD7XH03</accession>
<name>A0AAD7XH03_9APHY</name>
<dbReference type="AlphaFoldDB" id="A0AAD7XH03"/>
<gene>
    <name evidence="2" type="ORF">ONZ51_g2118</name>
</gene>
<evidence type="ECO:0000313" key="2">
    <source>
        <dbReference type="EMBL" id="KAJ8494774.1"/>
    </source>
</evidence>
<evidence type="ECO:0000313" key="3">
    <source>
        <dbReference type="Proteomes" id="UP001215151"/>
    </source>
</evidence>
<dbReference type="EMBL" id="JAPEVG010000032">
    <property type="protein sequence ID" value="KAJ8494774.1"/>
    <property type="molecule type" value="Genomic_DNA"/>
</dbReference>
<organism evidence="2 3">
    <name type="scientific">Trametes cubensis</name>
    <dbReference type="NCBI Taxonomy" id="1111947"/>
    <lineage>
        <taxon>Eukaryota</taxon>
        <taxon>Fungi</taxon>
        <taxon>Dikarya</taxon>
        <taxon>Basidiomycota</taxon>
        <taxon>Agaricomycotina</taxon>
        <taxon>Agaricomycetes</taxon>
        <taxon>Polyporales</taxon>
        <taxon>Polyporaceae</taxon>
        <taxon>Trametes</taxon>
    </lineage>
</organism>
<keyword evidence="3" id="KW-1185">Reference proteome</keyword>
<comment type="caution">
    <text evidence="2">The sequence shown here is derived from an EMBL/GenBank/DDBJ whole genome shotgun (WGS) entry which is preliminary data.</text>
</comment>
<feature type="region of interest" description="Disordered" evidence="1">
    <location>
        <begin position="1"/>
        <end position="63"/>
    </location>
</feature>
<feature type="compositionally biased region" description="Polar residues" evidence="1">
    <location>
        <begin position="26"/>
        <end position="46"/>
    </location>
</feature>
<evidence type="ECO:0000256" key="1">
    <source>
        <dbReference type="SAM" id="MobiDB-lite"/>
    </source>
</evidence>
<reference evidence="2" key="1">
    <citation type="submission" date="2022-11" db="EMBL/GenBank/DDBJ databases">
        <title>Genome Sequence of Cubamyces cubensis.</title>
        <authorList>
            <person name="Buettner E."/>
        </authorList>
    </citation>
    <scope>NUCLEOTIDE SEQUENCE</scope>
    <source>
        <strain evidence="2">MPL-01</strain>
    </source>
</reference>
<proteinExistence type="predicted"/>
<feature type="region of interest" description="Disordered" evidence="1">
    <location>
        <begin position="169"/>
        <end position="210"/>
    </location>
</feature>